<feature type="binding site" evidence="21">
    <location>
        <position position="296"/>
    </location>
    <ligand>
        <name>Mg(2+)</name>
        <dbReference type="ChEBI" id="CHEBI:18420"/>
    </ligand>
</feature>
<keyword evidence="14 18" id="KW-0067">ATP-binding</keyword>
<feature type="active site" description="Proton acceptor" evidence="19">
    <location>
        <position position="291"/>
    </location>
</feature>
<keyword evidence="7" id="KW-0690">Ribosome biogenesis</keyword>
<evidence type="ECO:0000256" key="17">
    <source>
        <dbReference type="ARBA" id="ARBA00048679"/>
    </source>
</evidence>
<dbReference type="GeneID" id="8232565"/>
<reference evidence="25" key="3">
    <citation type="submission" date="2020-05" db="UniProtKB">
        <authorList>
            <consortium name="EnsemblMetazoa"/>
        </authorList>
    </citation>
    <scope>IDENTIFICATION</scope>
    <source>
        <strain evidence="25">USDA</strain>
    </source>
</reference>
<evidence type="ECO:0000256" key="2">
    <source>
        <dbReference type="ARBA" id="ARBA00004496"/>
    </source>
</evidence>
<evidence type="ECO:0000256" key="7">
    <source>
        <dbReference type="ARBA" id="ARBA00022517"/>
    </source>
</evidence>
<dbReference type="GO" id="GO:0005737">
    <property type="term" value="C:cytoplasm"/>
    <property type="evidence" value="ECO:0007669"/>
    <property type="project" value="UniProtKB-SubCell"/>
</dbReference>
<comment type="subcellular location">
    <subcellularLocation>
        <location evidence="2">Cytoplasm</location>
    </subcellularLocation>
</comment>
<evidence type="ECO:0000256" key="4">
    <source>
        <dbReference type="ARBA" id="ARBA00012513"/>
    </source>
</evidence>
<evidence type="ECO:0000256" key="12">
    <source>
        <dbReference type="ARBA" id="ARBA00022777"/>
    </source>
</evidence>
<feature type="compositionally biased region" description="Polar residues" evidence="22">
    <location>
        <begin position="71"/>
        <end position="80"/>
    </location>
</feature>
<dbReference type="GO" id="GO:0004674">
    <property type="term" value="F:protein serine/threonine kinase activity"/>
    <property type="evidence" value="ECO:0007669"/>
    <property type="project" value="UniProtKB-KW"/>
</dbReference>
<dbReference type="SUPFAM" id="SSF56112">
    <property type="entry name" value="Protein kinase-like (PK-like)"/>
    <property type="match status" value="1"/>
</dbReference>
<organism>
    <name type="scientific">Pediculus humanus subsp. corporis</name>
    <name type="common">Body louse</name>
    <dbReference type="NCBI Taxonomy" id="121224"/>
    <lineage>
        <taxon>Eukaryota</taxon>
        <taxon>Metazoa</taxon>
        <taxon>Ecdysozoa</taxon>
        <taxon>Arthropoda</taxon>
        <taxon>Hexapoda</taxon>
        <taxon>Insecta</taxon>
        <taxon>Pterygota</taxon>
        <taxon>Neoptera</taxon>
        <taxon>Paraneoptera</taxon>
        <taxon>Psocodea</taxon>
        <taxon>Troctomorpha</taxon>
        <taxon>Phthiraptera</taxon>
        <taxon>Anoplura</taxon>
        <taxon>Pediculidae</taxon>
        <taxon>Pediculus</taxon>
    </lineage>
</organism>
<evidence type="ECO:0000256" key="6">
    <source>
        <dbReference type="ARBA" id="ARBA00022490"/>
    </source>
</evidence>
<evidence type="ECO:0000256" key="10">
    <source>
        <dbReference type="ARBA" id="ARBA00022723"/>
    </source>
</evidence>
<evidence type="ECO:0000256" key="8">
    <source>
        <dbReference type="ARBA" id="ARBA00022527"/>
    </source>
</evidence>
<feature type="binding site" evidence="20">
    <location>
        <position position="247"/>
    </location>
    <ligand>
        <name>ATP</name>
        <dbReference type="ChEBI" id="CHEBI:30616"/>
    </ligand>
</feature>
<feature type="compositionally biased region" description="Basic and acidic residues" evidence="22">
    <location>
        <begin position="474"/>
        <end position="497"/>
    </location>
</feature>
<reference evidence="24" key="2">
    <citation type="submission" date="2007-04" db="EMBL/GenBank/DDBJ databases">
        <title>The genome of the human body louse.</title>
        <authorList>
            <consortium name="The Human Body Louse Genome Consortium"/>
            <person name="Kirkness E."/>
            <person name="Walenz B."/>
            <person name="Hass B."/>
            <person name="Bruggner R."/>
            <person name="Strausberg R."/>
        </authorList>
    </citation>
    <scope>NUCLEOTIDE SEQUENCE</scope>
    <source>
        <strain evidence="24">USDA</strain>
    </source>
</reference>
<dbReference type="CDD" id="cd05147">
    <property type="entry name" value="RIO1_euk"/>
    <property type="match status" value="1"/>
</dbReference>
<dbReference type="EnsemblMetazoa" id="PHUM041390-RA">
    <property type="protein sequence ID" value="PHUM041390-PA"/>
    <property type="gene ID" value="PHUM041390"/>
</dbReference>
<feature type="active site" description="4-aspartylphosphate intermediate" evidence="19">
    <location>
        <position position="308"/>
    </location>
</feature>
<feature type="compositionally biased region" description="Basic residues" evidence="22">
    <location>
        <begin position="498"/>
        <end position="516"/>
    </location>
</feature>
<dbReference type="FunCoup" id="E0VAN0">
    <property type="interactions" value="1884"/>
</dbReference>
<dbReference type="PROSITE" id="PS01245">
    <property type="entry name" value="RIO1"/>
    <property type="match status" value="1"/>
</dbReference>
<evidence type="ECO:0000256" key="22">
    <source>
        <dbReference type="SAM" id="MobiDB-lite"/>
    </source>
</evidence>
<dbReference type="InterPro" id="IPR051272">
    <property type="entry name" value="RIO-type_Ser/Thr_kinase"/>
</dbReference>
<dbReference type="GO" id="GO:0042254">
    <property type="term" value="P:ribosome biogenesis"/>
    <property type="evidence" value="ECO:0007669"/>
    <property type="project" value="UniProtKB-KW"/>
</dbReference>
<feature type="domain" description="RIO kinase" evidence="23">
    <location>
        <begin position="117"/>
        <end position="354"/>
    </location>
</feature>
<dbReference type="EMBL" id="AAZO01000485">
    <property type="status" value="NOT_ANNOTATED_CDS"/>
    <property type="molecule type" value="Genomic_DNA"/>
</dbReference>
<evidence type="ECO:0000256" key="16">
    <source>
        <dbReference type="ARBA" id="ARBA00047899"/>
    </source>
</evidence>
<dbReference type="InterPro" id="IPR017407">
    <property type="entry name" value="Ser/Thr_kinase_Rio1"/>
</dbReference>
<keyword evidence="26" id="KW-1185">Reference proteome</keyword>
<evidence type="ECO:0000256" key="13">
    <source>
        <dbReference type="ARBA" id="ARBA00022801"/>
    </source>
</evidence>
<dbReference type="Proteomes" id="UP000009046">
    <property type="component" value="Unassembled WGS sequence"/>
</dbReference>
<dbReference type="InterPro" id="IPR011009">
    <property type="entry name" value="Kinase-like_dom_sf"/>
</dbReference>
<dbReference type="OMA" id="HPMSLDF"/>
<dbReference type="GO" id="GO:0016787">
    <property type="term" value="F:hydrolase activity"/>
    <property type="evidence" value="ECO:0007669"/>
    <property type="project" value="UniProtKB-KW"/>
</dbReference>
<evidence type="ECO:0000259" key="23">
    <source>
        <dbReference type="SMART" id="SM00090"/>
    </source>
</evidence>
<feature type="binding site" evidence="20">
    <location>
        <position position="245"/>
    </location>
    <ligand>
        <name>ATP</name>
        <dbReference type="ChEBI" id="CHEBI:30616"/>
    </ligand>
</feature>
<feature type="binding site" evidence="21">
    <location>
        <position position="308"/>
    </location>
    <ligand>
        <name>Mg(2+)</name>
        <dbReference type="ChEBI" id="CHEBI:18420"/>
    </ligand>
</feature>
<dbReference type="Gene3D" id="1.10.510.10">
    <property type="entry name" value="Transferase(Phosphotransferase) domain 1"/>
    <property type="match status" value="1"/>
</dbReference>
<evidence type="ECO:0000256" key="9">
    <source>
        <dbReference type="ARBA" id="ARBA00022679"/>
    </source>
</evidence>
<dbReference type="AlphaFoldDB" id="E0VAN0"/>
<keyword evidence="8 18" id="KW-0723">Serine/threonine-protein kinase</keyword>
<gene>
    <name evidence="25" type="primary">8232565</name>
    <name evidence="24" type="ORF">Phum_PHUM041390</name>
</gene>
<evidence type="ECO:0000256" key="18">
    <source>
        <dbReference type="PIRNR" id="PIRNR038147"/>
    </source>
</evidence>
<dbReference type="InParanoid" id="E0VAN0"/>
<dbReference type="KEGG" id="phu:Phum_PHUM041390"/>
<sequence length="516" mass="60028">MATNCEGQFSDDENDAETKSSDPDNNIKIDKLKLENDSLSEDSYNDDEPDNFEWSEEENENGEFKNHKSHMNPQGLSNKNMNYQSVDKLFTKFVGKINVDKYDLSNLDGGDRIKIKDKSDRATCEQVMDPRTRMILFKLLNRGTIQQIDGCISTGKEANVYHAIGSNNDEHIAIKIYKTSILIFKDRDRYVTGEYRFRHGYCRHNPRKMVRTWAEKEMRNLVRLHSAGLPVPEPKLLKSHVLLMTFLGKDGWPAKKLKDVDISTSKACQLYRDCVLMIWKMYNICKLIHADLSEFNMLYHNNQLYLIDVSQSVEKNHPHALEFLMSDCTNVTEYFRKKDVGTLTVKKLFSFVTDMSVTEKNVEEILDRLQQEVFENPPTAEELLNDEIFKKTYKPQNLYEVIDFEKDIEQVKAGKKDEAYKKMLGLHCKKTTSDDEENDDDDDDDIEETSNSSDDKSSDNEAEESKSKFVNSRRPKDETPESRNLRKKAVKEQQAEKRKTKIKKHVKKRKEKASKK</sequence>
<dbReference type="InterPro" id="IPR018935">
    <property type="entry name" value="RIO_kinase_CS"/>
</dbReference>
<dbReference type="VEuPathDB" id="VectorBase:PHUM041390"/>
<feature type="compositionally biased region" description="Basic and acidic residues" evidence="22">
    <location>
        <begin position="453"/>
        <end position="467"/>
    </location>
</feature>
<evidence type="ECO:0000256" key="21">
    <source>
        <dbReference type="PIRSR" id="PIRSR038147-3"/>
    </source>
</evidence>
<keyword evidence="10" id="KW-0479">Metal-binding</keyword>
<evidence type="ECO:0000256" key="1">
    <source>
        <dbReference type="ARBA" id="ARBA00001946"/>
    </source>
</evidence>
<evidence type="ECO:0000256" key="5">
    <source>
        <dbReference type="ARBA" id="ARBA00016038"/>
    </source>
</evidence>
<dbReference type="SMART" id="SM00090">
    <property type="entry name" value="RIO"/>
    <property type="match status" value="1"/>
</dbReference>
<dbReference type="STRING" id="121224.E0VAN0"/>
<evidence type="ECO:0000256" key="15">
    <source>
        <dbReference type="ARBA" id="ARBA00022842"/>
    </source>
</evidence>
<dbReference type="Gene3D" id="3.30.200.20">
    <property type="entry name" value="Phosphorylase Kinase, domain 1"/>
    <property type="match status" value="1"/>
</dbReference>
<evidence type="ECO:0000313" key="25">
    <source>
        <dbReference type="EnsemblMetazoa" id="PHUM041390-PA"/>
    </source>
</evidence>
<dbReference type="FunFam" id="3.30.200.20:FF:000148">
    <property type="entry name" value="Serine/threonine-protein kinase RIO1"/>
    <property type="match status" value="1"/>
</dbReference>
<comment type="catalytic activity">
    <reaction evidence="17 18">
        <text>L-seryl-[protein] + ATP = O-phospho-L-seryl-[protein] + ADP + H(+)</text>
        <dbReference type="Rhea" id="RHEA:17989"/>
        <dbReference type="Rhea" id="RHEA-COMP:9863"/>
        <dbReference type="Rhea" id="RHEA-COMP:11604"/>
        <dbReference type="ChEBI" id="CHEBI:15378"/>
        <dbReference type="ChEBI" id="CHEBI:29999"/>
        <dbReference type="ChEBI" id="CHEBI:30616"/>
        <dbReference type="ChEBI" id="CHEBI:83421"/>
        <dbReference type="ChEBI" id="CHEBI:456216"/>
        <dbReference type="EC" id="2.7.11.1"/>
    </reaction>
</comment>
<feature type="compositionally biased region" description="Acidic residues" evidence="22">
    <location>
        <begin position="434"/>
        <end position="448"/>
    </location>
</feature>
<keyword evidence="15" id="KW-0460">Magnesium</keyword>
<evidence type="ECO:0000256" key="20">
    <source>
        <dbReference type="PIRSR" id="PIRSR038147-2"/>
    </source>
</evidence>
<dbReference type="HOGENOM" id="CLU_018693_4_3_1"/>
<protein>
    <recommendedName>
        <fullName evidence="5 18">Serine/threonine-protein kinase RIO1</fullName>
        <ecNumber evidence="4 18">2.7.11.1</ecNumber>
    </recommendedName>
</protein>
<dbReference type="PANTHER" id="PTHR45723">
    <property type="entry name" value="SERINE/THREONINE-PROTEIN KINASE RIO1"/>
    <property type="match status" value="1"/>
</dbReference>
<dbReference type="CTD" id="8232565"/>
<dbReference type="OrthoDB" id="205248at2759"/>
<feature type="region of interest" description="Disordered" evidence="22">
    <location>
        <begin position="1"/>
        <end position="80"/>
    </location>
</feature>
<evidence type="ECO:0000256" key="3">
    <source>
        <dbReference type="ARBA" id="ARBA00009196"/>
    </source>
</evidence>
<accession>E0VAN0</accession>
<comment type="cofactor">
    <cofactor evidence="1 21">
        <name>Mg(2+)</name>
        <dbReference type="ChEBI" id="CHEBI:18420"/>
    </cofactor>
</comment>
<keyword evidence="13" id="KW-0378">Hydrolase</keyword>
<comment type="similarity">
    <text evidence="3 18">Belongs to the protein kinase superfamily. RIO-type Ser/Thr kinase family.</text>
</comment>
<dbReference type="eggNOG" id="KOG2270">
    <property type="taxonomic scope" value="Eukaryota"/>
</dbReference>
<dbReference type="GO" id="GO:0005524">
    <property type="term" value="F:ATP binding"/>
    <property type="evidence" value="ECO:0007669"/>
    <property type="project" value="UniProtKB-KW"/>
</dbReference>
<reference evidence="24" key="1">
    <citation type="submission" date="2007-04" db="EMBL/GenBank/DDBJ databases">
        <title>Annotation of Pediculus humanus corporis strain USDA.</title>
        <authorList>
            <person name="Kirkness E."/>
            <person name="Hannick L."/>
            <person name="Hass B."/>
            <person name="Bruggner R."/>
            <person name="Lawson D."/>
            <person name="Bidwell S."/>
            <person name="Joardar V."/>
            <person name="Caler E."/>
            <person name="Walenz B."/>
            <person name="Inman J."/>
            <person name="Schobel S."/>
            <person name="Galinsky K."/>
            <person name="Amedeo P."/>
            <person name="Strausberg R."/>
        </authorList>
    </citation>
    <scope>NUCLEOTIDE SEQUENCE</scope>
    <source>
        <strain evidence="24">USDA</strain>
    </source>
</reference>
<name>E0VAN0_PEDHC</name>
<dbReference type="RefSeq" id="XP_002423174.1">
    <property type="nucleotide sequence ID" value="XM_002423129.1"/>
</dbReference>
<keyword evidence="11 18" id="KW-0547">Nucleotide-binding</keyword>
<evidence type="ECO:0000256" key="11">
    <source>
        <dbReference type="ARBA" id="ARBA00022741"/>
    </source>
</evidence>
<dbReference type="GO" id="GO:0046872">
    <property type="term" value="F:metal ion binding"/>
    <property type="evidence" value="ECO:0007669"/>
    <property type="project" value="UniProtKB-KW"/>
</dbReference>
<evidence type="ECO:0000313" key="26">
    <source>
        <dbReference type="Proteomes" id="UP000009046"/>
    </source>
</evidence>
<dbReference type="PIRSF" id="PIRSF038147">
    <property type="entry name" value="Ser/Thr_PK_RIO1"/>
    <property type="match status" value="1"/>
</dbReference>
<keyword evidence="12 18" id="KW-0418">Kinase</keyword>
<dbReference type="EC" id="2.7.11.1" evidence="4 18"/>
<feature type="compositionally biased region" description="Acidic residues" evidence="22">
    <location>
        <begin position="38"/>
        <end position="61"/>
    </location>
</feature>
<comment type="catalytic activity">
    <reaction evidence="16 18">
        <text>L-threonyl-[protein] + ATP = O-phospho-L-threonyl-[protein] + ADP + H(+)</text>
        <dbReference type="Rhea" id="RHEA:46608"/>
        <dbReference type="Rhea" id="RHEA-COMP:11060"/>
        <dbReference type="Rhea" id="RHEA-COMP:11605"/>
        <dbReference type="ChEBI" id="CHEBI:15378"/>
        <dbReference type="ChEBI" id="CHEBI:30013"/>
        <dbReference type="ChEBI" id="CHEBI:30616"/>
        <dbReference type="ChEBI" id="CHEBI:61977"/>
        <dbReference type="ChEBI" id="CHEBI:456216"/>
        <dbReference type="EC" id="2.7.11.1"/>
    </reaction>
</comment>
<dbReference type="Pfam" id="PF01163">
    <property type="entry name" value="RIO1"/>
    <property type="match status" value="1"/>
</dbReference>
<dbReference type="InterPro" id="IPR000687">
    <property type="entry name" value="RIO_kinase"/>
</dbReference>
<feature type="binding site" evidence="20">
    <location>
        <position position="175"/>
    </location>
    <ligand>
        <name>ATP</name>
        <dbReference type="ChEBI" id="CHEBI:30616"/>
    </ligand>
</feature>
<evidence type="ECO:0000313" key="24">
    <source>
        <dbReference type="EMBL" id="EEB10436.1"/>
    </source>
</evidence>
<keyword evidence="9 18" id="KW-0808">Transferase</keyword>
<dbReference type="EMBL" id="DS235012">
    <property type="protein sequence ID" value="EEB10436.1"/>
    <property type="molecule type" value="Genomic_DNA"/>
</dbReference>
<keyword evidence="6" id="KW-0963">Cytoplasm</keyword>
<feature type="region of interest" description="Disordered" evidence="22">
    <location>
        <begin position="431"/>
        <end position="516"/>
    </location>
</feature>
<evidence type="ECO:0000256" key="14">
    <source>
        <dbReference type="ARBA" id="ARBA00022840"/>
    </source>
</evidence>
<feature type="compositionally biased region" description="Basic and acidic residues" evidence="22">
    <location>
        <begin position="16"/>
        <end position="36"/>
    </location>
</feature>
<proteinExistence type="inferred from homology"/>
<evidence type="ECO:0000256" key="19">
    <source>
        <dbReference type="PIRSR" id="PIRSR038147-1"/>
    </source>
</evidence>
<dbReference type="InterPro" id="IPR018934">
    <property type="entry name" value="RIO_dom"/>
</dbReference>